<dbReference type="AlphaFoldDB" id="A0A4S4DHP8"/>
<evidence type="ECO:0000313" key="2">
    <source>
        <dbReference type="Proteomes" id="UP000306102"/>
    </source>
</evidence>
<name>A0A4S4DHP8_CAMSN</name>
<dbReference type="EMBL" id="SDRB02011217">
    <property type="protein sequence ID" value="THG02312.1"/>
    <property type="molecule type" value="Genomic_DNA"/>
</dbReference>
<keyword evidence="2" id="KW-1185">Reference proteome</keyword>
<evidence type="ECO:0000313" key="1">
    <source>
        <dbReference type="EMBL" id="THG02312.1"/>
    </source>
</evidence>
<dbReference type="Proteomes" id="UP000306102">
    <property type="component" value="Unassembled WGS sequence"/>
</dbReference>
<gene>
    <name evidence="1" type="ORF">TEA_021154</name>
</gene>
<comment type="caution">
    <text evidence="1">The sequence shown here is derived from an EMBL/GenBank/DDBJ whole genome shotgun (WGS) entry which is preliminary data.</text>
</comment>
<sequence>MRSTILATSGVPVSQIIGSSSIGSSRYPISKETFVNESQYPNYQHGVSHESPVMGENDQEWYDEPPMGDGDDFYDQLSLTCVRCFCNKPFSLPLLSSSNCATCATPDASVAIHPSFLLKSCAIKRFKEFNFIVALSKKYKRRDGSIDEQLNGESTQNLLPVQRVLRVR</sequence>
<organism evidence="1 2">
    <name type="scientific">Camellia sinensis var. sinensis</name>
    <name type="common">China tea</name>
    <dbReference type="NCBI Taxonomy" id="542762"/>
    <lineage>
        <taxon>Eukaryota</taxon>
        <taxon>Viridiplantae</taxon>
        <taxon>Streptophyta</taxon>
        <taxon>Embryophyta</taxon>
        <taxon>Tracheophyta</taxon>
        <taxon>Spermatophyta</taxon>
        <taxon>Magnoliopsida</taxon>
        <taxon>eudicotyledons</taxon>
        <taxon>Gunneridae</taxon>
        <taxon>Pentapetalae</taxon>
        <taxon>asterids</taxon>
        <taxon>Ericales</taxon>
        <taxon>Theaceae</taxon>
        <taxon>Camellia</taxon>
    </lineage>
</organism>
<protein>
    <submittedName>
        <fullName evidence="1">Uncharacterized protein</fullName>
    </submittedName>
</protein>
<reference evidence="1 2" key="1">
    <citation type="journal article" date="2018" name="Proc. Natl. Acad. Sci. U.S.A.">
        <title>Draft genome sequence of Camellia sinensis var. sinensis provides insights into the evolution of the tea genome and tea quality.</title>
        <authorList>
            <person name="Wei C."/>
            <person name="Yang H."/>
            <person name="Wang S."/>
            <person name="Zhao J."/>
            <person name="Liu C."/>
            <person name="Gao L."/>
            <person name="Xia E."/>
            <person name="Lu Y."/>
            <person name="Tai Y."/>
            <person name="She G."/>
            <person name="Sun J."/>
            <person name="Cao H."/>
            <person name="Tong W."/>
            <person name="Gao Q."/>
            <person name="Li Y."/>
            <person name="Deng W."/>
            <person name="Jiang X."/>
            <person name="Wang W."/>
            <person name="Chen Q."/>
            <person name="Zhang S."/>
            <person name="Li H."/>
            <person name="Wu J."/>
            <person name="Wang P."/>
            <person name="Li P."/>
            <person name="Shi C."/>
            <person name="Zheng F."/>
            <person name="Jian J."/>
            <person name="Huang B."/>
            <person name="Shan D."/>
            <person name="Shi M."/>
            <person name="Fang C."/>
            <person name="Yue Y."/>
            <person name="Li F."/>
            <person name="Li D."/>
            <person name="Wei S."/>
            <person name="Han B."/>
            <person name="Jiang C."/>
            <person name="Yin Y."/>
            <person name="Xia T."/>
            <person name="Zhang Z."/>
            <person name="Bennetzen J.L."/>
            <person name="Zhao S."/>
            <person name="Wan X."/>
        </authorList>
    </citation>
    <scope>NUCLEOTIDE SEQUENCE [LARGE SCALE GENOMIC DNA]</scope>
    <source>
        <strain evidence="2">cv. Shuchazao</strain>
        <tissue evidence="1">Leaf</tissue>
    </source>
</reference>
<proteinExistence type="predicted"/>
<accession>A0A4S4DHP8</accession>